<organism evidence="2 3">
    <name type="scientific">Exidia glandulosa HHB12029</name>
    <dbReference type="NCBI Taxonomy" id="1314781"/>
    <lineage>
        <taxon>Eukaryota</taxon>
        <taxon>Fungi</taxon>
        <taxon>Dikarya</taxon>
        <taxon>Basidiomycota</taxon>
        <taxon>Agaricomycotina</taxon>
        <taxon>Agaricomycetes</taxon>
        <taxon>Auriculariales</taxon>
        <taxon>Exidiaceae</taxon>
        <taxon>Exidia</taxon>
    </lineage>
</organism>
<name>A0A165BMD3_EXIGL</name>
<dbReference type="EMBL" id="KV426437">
    <property type="protein sequence ID" value="KZV80900.1"/>
    <property type="molecule type" value="Genomic_DNA"/>
</dbReference>
<dbReference type="STRING" id="1314781.A0A165BMD3"/>
<keyword evidence="3" id="KW-1185">Reference proteome</keyword>
<dbReference type="PANTHER" id="PTHR33119:SF1">
    <property type="entry name" value="FE2OG DIOXYGENASE DOMAIN-CONTAINING PROTEIN"/>
    <property type="match status" value="1"/>
</dbReference>
<feature type="domain" description="DUF4246" evidence="1">
    <location>
        <begin position="79"/>
        <end position="445"/>
    </location>
</feature>
<dbReference type="AlphaFoldDB" id="A0A165BMD3"/>
<evidence type="ECO:0000313" key="3">
    <source>
        <dbReference type="Proteomes" id="UP000077266"/>
    </source>
</evidence>
<gene>
    <name evidence="2" type="ORF">EXIGLDRAFT_732123</name>
</gene>
<dbReference type="InterPro" id="IPR049192">
    <property type="entry name" value="DUF4246_C"/>
</dbReference>
<dbReference type="PANTHER" id="PTHR33119">
    <property type="entry name" value="IFI3P"/>
    <property type="match status" value="1"/>
</dbReference>
<accession>A0A165BMD3</accession>
<reference evidence="2 3" key="1">
    <citation type="journal article" date="2016" name="Mol. Biol. Evol.">
        <title>Comparative Genomics of Early-Diverging Mushroom-Forming Fungi Provides Insights into the Origins of Lignocellulose Decay Capabilities.</title>
        <authorList>
            <person name="Nagy L.G."/>
            <person name="Riley R."/>
            <person name="Tritt A."/>
            <person name="Adam C."/>
            <person name="Daum C."/>
            <person name="Floudas D."/>
            <person name="Sun H."/>
            <person name="Yadav J.S."/>
            <person name="Pangilinan J."/>
            <person name="Larsson K.H."/>
            <person name="Matsuura K."/>
            <person name="Barry K."/>
            <person name="Labutti K."/>
            <person name="Kuo R."/>
            <person name="Ohm R.A."/>
            <person name="Bhattacharya S.S."/>
            <person name="Shirouzu T."/>
            <person name="Yoshinaga Y."/>
            <person name="Martin F.M."/>
            <person name="Grigoriev I.V."/>
            <person name="Hibbett D.S."/>
        </authorList>
    </citation>
    <scope>NUCLEOTIDE SEQUENCE [LARGE SCALE GENOMIC DNA]</scope>
    <source>
        <strain evidence="2 3">HHB12029</strain>
    </source>
</reference>
<dbReference type="OrthoDB" id="415532at2759"/>
<sequence length="504" mass="57045">MASQALPRFRQPFVNPRNGAAVGDAHDPGEHPWAAAELRMCGLSADIRDSEEDWAQRRHEPAFIAHWRAEGAVRHLDEDQVDYVLSELDDHASVRDVRTGIETSCFDRIWQSDMLVSNDTTRTLCLWIRERIAASDPFTNPRWPEQVYDLVHPSLYSWVAGRTILLSEPAMLPNTTHSNATLPDATSRTFAWIATDYSVSPLPNQRPRVVSSGYINNIPLDHHLSRGAVDDVVADFIPLFERVLSDSTVCRPFQRRLPYSLEHRTNSSPSNRLSASPYSSYLPYQGGRGISLAGKDIQVYLKLSLIHLTPEHHHFSGGDWHYEGMRNEHIVACGVYCVEESNVTELQLNFRAKVDLLFDFNTEQLARASALWGIAPDGPTNQELPSTVLPAGRCIAFPNIYQHRVGGFSLLDPTRPGYRVVLSVLLVDPNVRVLSTSQVHPQQAEAACEMQGCSRRNTFTRREAQLFREQLEDERDHFAGVTQRAWVDERWTVAEDDMDSDMDY</sequence>
<evidence type="ECO:0000259" key="1">
    <source>
        <dbReference type="Pfam" id="PF14033"/>
    </source>
</evidence>
<dbReference type="Pfam" id="PF14033">
    <property type="entry name" value="DUF4246"/>
    <property type="match status" value="1"/>
</dbReference>
<protein>
    <recommendedName>
        <fullName evidence="1">DUF4246 domain-containing protein</fullName>
    </recommendedName>
</protein>
<proteinExistence type="predicted"/>
<evidence type="ECO:0000313" key="2">
    <source>
        <dbReference type="EMBL" id="KZV80900.1"/>
    </source>
</evidence>
<dbReference type="InterPro" id="IPR025340">
    <property type="entry name" value="DUF4246"/>
</dbReference>
<dbReference type="Proteomes" id="UP000077266">
    <property type="component" value="Unassembled WGS sequence"/>
</dbReference>
<dbReference type="InParanoid" id="A0A165BMD3"/>